<reference evidence="4 5" key="1">
    <citation type="submission" date="2017-05" db="EMBL/GenBank/DDBJ databases">
        <title>The draft genome sequence of Idiomarina salinarum WNB302.</title>
        <authorList>
            <person name="Sun Y."/>
            <person name="Chen B."/>
            <person name="Du Z."/>
        </authorList>
    </citation>
    <scope>NUCLEOTIDE SEQUENCE [LARGE SCALE GENOMIC DNA]</scope>
    <source>
        <strain evidence="4 5">WNB302</strain>
    </source>
</reference>
<proteinExistence type="predicted"/>
<feature type="signal peptide" evidence="2">
    <location>
        <begin position="1"/>
        <end position="22"/>
    </location>
</feature>
<keyword evidence="1 2" id="KW-0732">Signal</keyword>
<gene>
    <name evidence="4" type="ORF">CA834_04880</name>
</gene>
<name>A0A265UXD4_9FLAO</name>
<feature type="chain" id="PRO_5012424512" description="Outer membrane protein beta-barrel domain-containing protein" evidence="2">
    <location>
        <begin position="23"/>
        <end position="211"/>
    </location>
</feature>
<dbReference type="InterPro" id="IPR011250">
    <property type="entry name" value="OMP/PagP_B-barrel"/>
</dbReference>
<dbReference type="AlphaFoldDB" id="A0A265UXD4"/>
<dbReference type="EMBL" id="NGJN01000002">
    <property type="protein sequence ID" value="OZV69956.1"/>
    <property type="molecule type" value="Genomic_DNA"/>
</dbReference>
<evidence type="ECO:0000259" key="3">
    <source>
        <dbReference type="Pfam" id="PF13505"/>
    </source>
</evidence>
<sequence length="211" mass="22921">MKNRFILALLCLTISFAASAQAIEITPSYGYQFGTRIDYVFSSVRAEPSGQWGIAGGIEFRPGYVAKLSYVSMGTEFTGRDVDFTNNRNVRISDLQTDWFLLGIQKYLKDGKVKPFVGSGLGIAVVTPKNINRNEFPNLNLSSNTYFAFNFEAGVNIMFTDAIGLNLQGNLYFPVNYGGFYVGTGGAGVTTGSTQIVGGFSGGLVFRIDTD</sequence>
<evidence type="ECO:0000256" key="2">
    <source>
        <dbReference type="SAM" id="SignalP"/>
    </source>
</evidence>
<dbReference type="OrthoDB" id="838103at2"/>
<dbReference type="InterPro" id="IPR027385">
    <property type="entry name" value="Beta-barrel_OMP"/>
</dbReference>
<dbReference type="SUPFAM" id="SSF56925">
    <property type="entry name" value="OMPA-like"/>
    <property type="match status" value="1"/>
</dbReference>
<evidence type="ECO:0000313" key="5">
    <source>
        <dbReference type="Proteomes" id="UP000216840"/>
    </source>
</evidence>
<dbReference type="Proteomes" id="UP000216840">
    <property type="component" value="Unassembled WGS sequence"/>
</dbReference>
<evidence type="ECO:0000313" key="4">
    <source>
        <dbReference type="EMBL" id="OZV69956.1"/>
    </source>
</evidence>
<dbReference type="Gene3D" id="2.40.160.20">
    <property type="match status" value="1"/>
</dbReference>
<accession>A0A265UXD4</accession>
<organism evidence="4 5">
    <name type="scientific">Winogradskyella aurantia</name>
    <dbReference type="NCBI Taxonomy" id="1915063"/>
    <lineage>
        <taxon>Bacteria</taxon>
        <taxon>Pseudomonadati</taxon>
        <taxon>Bacteroidota</taxon>
        <taxon>Flavobacteriia</taxon>
        <taxon>Flavobacteriales</taxon>
        <taxon>Flavobacteriaceae</taxon>
        <taxon>Winogradskyella</taxon>
    </lineage>
</organism>
<evidence type="ECO:0000256" key="1">
    <source>
        <dbReference type="ARBA" id="ARBA00022729"/>
    </source>
</evidence>
<dbReference type="Pfam" id="PF13505">
    <property type="entry name" value="OMP_b-brl"/>
    <property type="match status" value="1"/>
</dbReference>
<protein>
    <recommendedName>
        <fullName evidence="3">Outer membrane protein beta-barrel domain-containing protein</fullName>
    </recommendedName>
</protein>
<feature type="domain" description="Outer membrane protein beta-barrel" evidence="3">
    <location>
        <begin position="9"/>
        <end position="167"/>
    </location>
</feature>
<comment type="caution">
    <text evidence="4">The sequence shown here is derived from an EMBL/GenBank/DDBJ whole genome shotgun (WGS) entry which is preliminary data.</text>
</comment>
<dbReference type="RefSeq" id="WP_094967547.1">
    <property type="nucleotide sequence ID" value="NZ_NGJN01000002.1"/>
</dbReference>
<keyword evidence="5" id="KW-1185">Reference proteome</keyword>